<evidence type="ECO:0000313" key="2">
    <source>
        <dbReference type="EMBL" id="WWC85385.1"/>
    </source>
</evidence>
<dbReference type="SUPFAM" id="SSF53448">
    <property type="entry name" value="Nucleotide-diphospho-sugar transferases"/>
    <property type="match status" value="1"/>
</dbReference>
<proteinExistence type="predicted"/>
<keyword evidence="3" id="KW-1185">Reference proteome</keyword>
<dbReference type="AlphaFoldDB" id="A0AAX4JLG2"/>
<dbReference type="InterPro" id="IPR002495">
    <property type="entry name" value="Glyco_trans_8"/>
</dbReference>
<keyword evidence="1" id="KW-0812">Transmembrane</keyword>
<gene>
    <name evidence="2" type="ORF">L201_000248</name>
</gene>
<name>A0AAX4JLG2_9TREE</name>
<evidence type="ECO:0000256" key="1">
    <source>
        <dbReference type="SAM" id="Phobius"/>
    </source>
</evidence>
<dbReference type="InterPro" id="IPR050587">
    <property type="entry name" value="GNT1/Glycosyltrans_8"/>
</dbReference>
<evidence type="ECO:0008006" key="4">
    <source>
        <dbReference type="Google" id="ProtNLM"/>
    </source>
</evidence>
<dbReference type="Gene3D" id="3.90.550.10">
    <property type="entry name" value="Spore Coat Polysaccharide Biosynthesis Protein SpsA, Chain A"/>
    <property type="match status" value="1"/>
</dbReference>
<dbReference type="RefSeq" id="XP_066072148.1">
    <property type="nucleotide sequence ID" value="XM_066216051.1"/>
</dbReference>
<protein>
    <recommendedName>
        <fullName evidence="4">Galactinol synthase</fullName>
    </recommendedName>
</protein>
<dbReference type="GeneID" id="91090920"/>
<dbReference type="InterPro" id="IPR029044">
    <property type="entry name" value="Nucleotide-diphossugar_trans"/>
</dbReference>
<dbReference type="Pfam" id="PF01501">
    <property type="entry name" value="Glyco_transf_8"/>
    <property type="match status" value="1"/>
</dbReference>
<evidence type="ECO:0000313" key="3">
    <source>
        <dbReference type="Proteomes" id="UP001355207"/>
    </source>
</evidence>
<dbReference type="Proteomes" id="UP001355207">
    <property type="component" value="Chromosome 1"/>
</dbReference>
<feature type="transmembrane region" description="Helical" evidence="1">
    <location>
        <begin position="58"/>
        <end position="79"/>
    </location>
</feature>
<dbReference type="EMBL" id="CP144098">
    <property type="protein sequence ID" value="WWC85385.1"/>
    <property type="molecule type" value="Genomic_DNA"/>
</dbReference>
<organism evidence="2 3">
    <name type="scientific">Kwoniella dendrophila CBS 6074</name>
    <dbReference type="NCBI Taxonomy" id="1295534"/>
    <lineage>
        <taxon>Eukaryota</taxon>
        <taxon>Fungi</taxon>
        <taxon>Dikarya</taxon>
        <taxon>Basidiomycota</taxon>
        <taxon>Agaricomycotina</taxon>
        <taxon>Tremellomycetes</taxon>
        <taxon>Tremellales</taxon>
        <taxon>Cryptococcaceae</taxon>
        <taxon>Kwoniella</taxon>
    </lineage>
</organism>
<reference evidence="2 3" key="1">
    <citation type="submission" date="2024-01" db="EMBL/GenBank/DDBJ databases">
        <title>Comparative genomics of Cryptococcus and Kwoniella reveals pathogenesis evolution and contrasting modes of karyotype evolution via chromosome fusion or intercentromeric recombination.</title>
        <authorList>
            <person name="Coelho M.A."/>
            <person name="David-Palma M."/>
            <person name="Shea T."/>
            <person name="Bowers K."/>
            <person name="McGinley-Smith S."/>
            <person name="Mohammad A.W."/>
            <person name="Gnirke A."/>
            <person name="Yurkov A.M."/>
            <person name="Nowrousian M."/>
            <person name="Sun S."/>
            <person name="Cuomo C.A."/>
            <person name="Heitman J."/>
        </authorList>
    </citation>
    <scope>NUCLEOTIDE SEQUENCE [LARGE SCALE GENOMIC DNA]</scope>
    <source>
        <strain evidence="2 3">CBS 6074</strain>
    </source>
</reference>
<dbReference type="GO" id="GO:0016757">
    <property type="term" value="F:glycosyltransferase activity"/>
    <property type="evidence" value="ECO:0007669"/>
    <property type="project" value="InterPro"/>
</dbReference>
<sequence>MTGLAINPLNYISSASTSAASSALSSPSLSSSSSSTSSSSHASSVTSVSTSNDKKCAWVVFLLTTPSYLPGILILSWTLRKYKSKYPLIVAVNPRLPKETVTALRDFGLEVRLVEPLIPKGPVTTIAERFIDTWTKAAVFGFDDYDRVCLIDGDMMIRQNMDELFDIPLKEDQIAATFACICNLDKSAWAPEDWTRDNCGFTPSYGEEAITHPGQAQPTGTHSLLNSGLVVLTPSSYLLNRIHNLVDSNSEEDQLRIKEWSFPDQDLFADVFRGKWISIPWIYNAIKTMRYWHGNFYQDDKVKNLHYICKKPWTYRPIKNSEKERNITGNIYSIDSGEYEQVKDNDVGRDEKRADAITHGWWWEEYENMLDDMRKNGYSHIEMVENLTDRGSNSV</sequence>
<keyword evidence="1" id="KW-0472">Membrane</keyword>
<keyword evidence="1" id="KW-1133">Transmembrane helix</keyword>
<accession>A0AAX4JLG2</accession>
<dbReference type="PANTHER" id="PTHR11183">
    <property type="entry name" value="GLYCOGENIN SUBFAMILY MEMBER"/>
    <property type="match status" value="1"/>
</dbReference>